<dbReference type="GO" id="GO:0043093">
    <property type="term" value="P:FtsZ-dependent cytokinesis"/>
    <property type="evidence" value="ECO:0007669"/>
    <property type="project" value="UniProtKB-UniRule"/>
</dbReference>
<dbReference type="FunFam" id="3.40.50.1440:FF:000001">
    <property type="entry name" value="Cell division protein FtsZ"/>
    <property type="match status" value="1"/>
</dbReference>
<dbReference type="InterPro" id="IPR037103">
    <property type="entry name" value="Tubulin/FtsZ-like_C"/>
</dbReference>
<keyword evidence="4 5" id="KW-0717">Septation</keyword>
<feature type="binding site" evidence="5">
    <location>
        <begin position="23"/>
        <end position="27"/>
    </location>
    <ligand>
        <name>GTP</name>
        <dbReference type="ChEBI" id="CHEBI:37565"/>
    </ligand>
</feature>
<feature type="binding site" evidence="5">
    <location>
        <begin position="110"/>
        <end position="112"/>
    </location>
    <ligand>
        <name>GTP</name>
        <dbReference type="ChEBI" id="CHEBI:37565"/>
    </ligand>
</feature>
<dbReference type="GO" id="GO:0032153">
    <property type="term" value="C:cell division site"/>
    <property type="evidence" value="ECO:0007669"/>
    <property type="project" value="UniProtKB-UniRule"/>
</dbReference>
<dbReference type="SMART" id="SM00865">
    <property type="entry name" value="Tubulin_C"/>
    <property type="match status" value="1"/>
</dbReference>
<dbReference type="GO" id="GO:0005737">
    <property type="term" value="C:cytoplasm"/>
    <property type="evidence" value="ECO:0007669"/>
    <property type="project" value="UniProtKB-SubCell"/>
</dbReference>
<dbReference type="InterPro" id="IPR008280">
    <property type="entry name" value="Tub_FtsZ_C"/>
</dbReference>
<comment type="subunit">
    <text evidence="5">Homodimer. Polymerizes to form a dynamic ring structure in a strictly GTP-dependent manner. Interacts directly with several other division proteins.</text>
</comment>
<dbReference type="GO" id="GO:0003924">
    <property type="term" value="F:GTPase activity"/>
    <property type="evidence" value="ECO:0007669"/>
    <property type="project" value="UniProtKB-UniRule"/>
</dbReference>
<dbReference type="PANTHER" id="PTHR30314">
    <property type="entry name" value="CELL DIVISION PROTEIN FTSZ-RELATED"/>
    <property type="match status" value="1"/>
</dbReference>
<evidence type="ECO:0000256" key="4">
    <source>
        <dbReference type="ARBA" id="ARBA00023210"/>
    </source>
</evidence>
<name>A0A2M9HA29_9BIFI</name>
<dbReference type="Gene3D" id="3.40.50.1440">
    <property type="entry name" value="Tubulin/FtsZ, GTPase domain"/>
    <property type="match status" value="1"/>
</dbReference>
<dbReference type="InterPro" id="IPR024757">
    <property type="entry name" value="FtsZ_C"/>
</dbReference>
<comment type="similarity">
    <text evidence="1 5 7">Belongs to the FtsZ family.</text>
</comment>
<evidence type="ECO:0000256" key="6">
    <source>
        <dbReference type="NCBIfam" id="TIGR00065"/>
    </source>
</evidence>
<evidence type="ECO:0000256" key="8">
    <source>
        <dbReference type="SAM" id="MobiDB-lite"/>
    </source>
</evidence>
<keyword evidence="2 5" id="KW-0547">Nucleotide-binding</keyword>
<dbReference type="SMART" id="SM00864">
    <property type="entry name" value="Tubulin"/>
    <property type="match status" value="1"/>
</dbReference>
<dbReference type="GO" id="GO:0000917">
    <property type="term" value="P:division septum assembly"/>
    <property type="evidence" value="ECO:0007669"/>
    <property type="project" value="UniProtKB-KW"/>
</dbReference>
<dbReference type="Pfam" id="PF00091">
    <property type="entry name" value="Tubulin"/>
    <property type="match status" value="1"/>
</dbReference>
<evidence type="ECO:0000259" key="10">
    <source>
        <dbReference type="SMART" id="SM00865"/>
    </source>
</evidence>
<dbReference type="Pfam" id="PF12327">
    <property type="entry name" value="FtsZ_C"/>
    <property type="match status" value="1"/>
</dbReference>
<dbReference type="InterPro" id="IPR020805">
    <property type="entry name" value="Cell_div_FtsZ_CS"/>
</dbReference>
<evidence type="ECO:0000256" key="3">
    <source>
        <dbReference type="ARBA" id="ARBA00023134"/>
    </source>
</evidence>
<dbReference type="OrthoDB" id="9813375at2"/>
<reference evidence="11 12" key="1">
    <citation type="submission" date="2017-10" db="EMBL/GenBank/DDBJ databases">
        <title>Draft genome sequences of strains TRE 1, TRE 9, TRE H and TRI 7, isolated from tamarins, belonging to four potential novel Bifidobacterium species.</title>
        <authorList>
            <person name="Mattarelli P."/>
            <person name="Modesto M."/>
            <person name="Puglisi E."/>
            <person name="Morelli L."/>
            <person name="Spezio C."/>
            <person name="Bonetti A."/>
            <person name="Sandri C."/>
        </authorList>
    </citation>
    <scope>NUCLEOTIDE SEQUENCE [LARGE SCALE GENOMIC DNA]</scope>
    <source>
        <strain evidence="12">TRE1</strain>
    </source>
</reference>
<keyword evidence="3 5" id="KW-0342">GTP-binding</keyword>
<dbReference type="HAMAP" id="MF_00909">
    <property type="entry name" value="FtsZ"/>
    <property type="match status" value="1"/>
</dbReference>
<dbReference type="Proteomes" id="UP000229095">
    <property type="component" value="Unassembled WGS sequence"/>
</dbReference>
<dbReference type="InterPro" id="IPR000158">
    <property type="entry name" value="Cell_div_FtsZ"/>
</dbReference>
<feature type="binding site" evidence="5">
    <location>
        <position position="189"/>
    </location>
    <ligand>
        <name>GTP</name>
        <dbReference type="ChEBI" id="CHEBI:37565"/>
    </ligand>
</feature>
<feature type="binding site" evidence="5">
    <location>
        <position position="145"/>
    </location>
    <ligand>
        <name>GTP</name>
        <dbReference type="ChEBI" id="CHEBI:37565"/>
    </ligand>
</feature>
<feature type="binding site" evidence="5">
    <location>
        <position position="141"/>
    </location>
    <ligand>
        <name>GTP</name>
        <dbReference type="ChEBI" id="CHEBI:37565"/>
    </ligand>
</feature>
<comment type="function">
    <text evidence="5 7">Essential cell division protein that forms a contractile ring structure (Z ring) at the future cell division site. The regulation of the ring assembly controls the timing and the location of cell division. One of the functions of the FtsZ ring is to recruit other cell division proteins to the septum to produce a new cell wall between the dividing cells. Binds GTP and shows GTPase activity.</text>
</comment>
<dbReference type="PANTHER" id="PTHR30314:SF3">
    <property type="entry name" value="MITOCHONDRIAL DIVISION PROTEIN FSZA"/>
    <property type="match status" value="1"/>
</dbReference>
<evidence type="ECO:0000313" key="11">
    <source>
        <dbReference type="EMBL" id="PJM73662.1"/>
    </source>
</evidence>
<gene>
    <name evidence="5" type="primary">ftsZ</name>
    <name evidence="11" type="ORF">CS006_00220</name>
</gene>
<keyword evidence="5" id="KW-0963">Cytoplasm</keyword>
<dbReference type="CDD" id="cd02201">
    <property type="entry name" value="FtsZ_type1"/>
    <property type="match status" value="1"/>
</dbReference>
<dbReference type="NCBIfam" id="TIGR00065">
    <property type="entry name" value="ftsZ"/>
    <property type="match status" value="1"/>
</dbReference>
<evidence type="ECO:0000256" key="1">
    <source>
        <dbReference type="ARBA" id="ARBA00009690"/>
    </source>
</evidence>
<dbReference type="GO" id="GO:0005525">
    <property type="term" value="F:GTP binding"/>
    <property type="evidence" value="ECO:0007669"/>
    <property type="project" value="UniProtKB-UniRule"/>
</dbReference>
<dbReference type="EMBL" id="PEBI01000001">
    <property type="protein sequence ID" value="PJM73662.1"/>
    <property type="molecule type" value="Genomic_DNA"/>
</dbReference>
<comment type="caution">
    <text evidence="11">The sequence shown here is derived from an EMBL/GenBank/DDBJ whole genome shotgun (WGS) entry which is preliminary data.</text>
</comment>
<dbReference type="AlphaFoldDB" id="A0A2M9HA29"/>
<sequence>MSDIAQAENFSDKTLIKVVGVGGAGGNAVNRMIAEGLQNVEFVAVNTDAKDLLRSDADVKISLSDASNRGLGAGADPEKGAKAAQDHQSDIEEALKGADMVFVTCGEGGGTGTGASPLVARCARQLGALTIAVVTRPFSFEGPRRSASADSGIENLSKEVDALIVIPNDRLLDLSDRSVSVIDAFKTADSALLAGVQGITDLITMNSYIHVDFADVTAILKDAGTALFGIGSARGEDRASQAAEIAISSPLLESSIEGAHGALLNIAGPTDLTMQEASEAAELVREAIHPEAQIIWGLALDDSYGDEVRVTVIAAGFDSKKNTVNSYRPADRSDVSVPQIPELRLDAMNAKSQQPKQQAAPAQEEPAAPAPAPAPVAPAQPAAPARPSYDDTSEQHVVAPHTTMPDSDPGDLDIPDFLR</sequence>
<feature type="region of interest" description="Disordered" evidence="8">
    <location>
        <begin position="350"/>
        <end position="419"/>
    </location>
</feature>
<accession>A0A2M9HA29</accession>
<dbReference type="RefSeq" id="WP_100509810.1">
    <property type="nucleotide sequence ID" value="NZ_PEBI01000001.1"/>
</dbReference>
<feature type="domain" description="Tubulin/FtsZ GTPase" evidence="9">
    <location>
        <begin position="15"/>
        <end position="207"/>
    </location>
</feature>
<dbReference type="InterPro" id="IPR045061">
    <property type="entry name" value="FtsZ/CetZ"/>
</dbReference>
<feature type="compositionally biased region" description="Low complexity" evidence="8">
    <location>
        <begin position="353"/>
        <end position="367"/>
    </location>
</feature>
<evidence type="ECO:0000256" key="2">
    <source>
        <dbReference type="ARBA" id="ARBA00022741"/>
    </source>
</evidence>
<proteinExistence type="inferred from homology"/>
<organism evidence="11 12">
    <name type="scientific">Bifidobacterium primatium</name>
    <dbReference type="NCBI Taxonomy" id="2045438"/>
    <lineage>
        <taxon>Bacteria</taxon>
        <taxon>Bacillati</taxon>
        <taxon>Actinomycetota</taxon>
        <taxon>Actinomycetes</taxon>
        <taxon>Bifidobacteriales</taxon>
        <taxon>Bifidobacteriaceae</taxon>
        <taxon>Bifidobacterium</taxon>
    </lineage>
</organism>
<feature type="compositionally biased region" description="Acidic residues" evidence="8">
    <location>
        <begin position="408"/>
        <end position="419"/>
    </location>
</feature>
<dbReference type="InterPro" id="IPR036525">
    <property type="entry name" value="Tubulin/FtsZ_GTPase_sf"/>
</dbReference>
<dbReference type="PRINTS" id="PR00423">
    <property type="entry name" value="CELLDVISFTSZ"/>
</dbReference>
<keyword evidence="5 7" id="KW-0132">Cell division</keyword>
<dbReference type="SUPFAM" id="SSF55307">
    <property type="entry name" value="Tubulin C-terminal domain-like"/>
    <property type="match status" value="1"/>
</dbReference>
<dbReference type="InterPro" id="IPR003008">
    <property type="entry name" value="Tubulin_FtsZ_GTPase"/>
</dbReference>
<dbReference type="SUPFAM" id="SSF52490">
    <property type="entry name" value="Tubulin nucleotide-binding domain-like"/>
    <property type="match status" value="1"/>
</dbReference>
<protein>
    <recommendedName>
        <fullName evidence="5 6">Cell division protein FtsZ</fullName>
    </recommendedName>
</protein>
<dbReference type="Gene3D" id="3.30.1330.20">
    <property type="entry name" value="Tubulin/FtsZ, C-terminal domain"/>
    <property type="match status" value="1"/>
</dbReference>
<evidence type="ECO:0000313" key="12">
    <source>
        <dbReference type="Proteomes" id="UP000229095"/>
    </source>
</evidence>
<dbReference type="InterPro" id="IPR018316">
    <property type="entry name" value="Tubulin/FtsZ_2-layer-sand-dom"/>
</dbReference>
<keyword evidence="12" id="KW-1185">Reference proteome</keyword>
<feature type="domain" description="Tubulin/FtsZ 2-layer sandwich" evidence="10">
    <location>
        <begin position="209"/>
        <end position="326"/>
    </location>
</feature>
<dbReference type="PROSITE" id="PS01135">
    <property type="entry name" value="FTSZ_2"/>
    <property type="match status" value="1"/>
</dbReference>
<evidence type="ECO:0000256" key="5">
    <source>
        <dbReference type="HAMAP-Rule" id="MF_00909"/>
    </source>
</evidence>
<dbReference type="GO" id="GO:0051258">
    <property type="term" value="P:protein polymerization"/>
    <property type="evidence" value="ECO:0007669"/>
    <property type="project" value="UniProtKB-UniRule"/>
</dbReference>
<comment type="subcellular location">
    <subcellularLocation>
        <location evidence="5">Cytoplasm</location>
    </subcellularLocation>
    <text evidence="5">Assembles at midcell at the inner surface of the cytoplasmic membrane.</text>
</comment>
<evidence type="ECO:0000259" key="9">
    <source>
        <dbReference type="SMART" id="SM00864"/>
    </source>
</evidence>
<feature type="compositionally biased region" description="Pro residues" evidence="8">
    <location>
        <begin position="368"/>
        <end position="378"/>
    </location>
</feature>
<evidence type="ECO:0000256" key="7">
    <source>
        <dbReference type="RuleBase" id="RU000631"/>
    </source>
</evidence>
<keyword evidence="5 7" id="KW-0131">Cell cycle</keyword>